<protein>
    <submittedName>
        <fullName evidence="2">Uncharacterized protein</fullName>
    </submittedName>
</protein>
<evidence type="ECO:0000256" key="1">
    <source>
        <dbReference type="SAM" id="MobiDB-lite"/>
    </source>
</evidence>
<proteinExistence type="predicted"/>
<gene>
    <name evidence="2" type="ORF">RUM44_001970</name>
</gene>
<organism evidence="2 3">
    <name type="scientific">Polyplax serrata</name>
    <name type="common">Common mouse louse</name>
    <dbReference type="NCBI Taxonomy" id="468196"/>
    <lineage>
        <taxon>Eukaryota</taxon>
        <taxon>Metazoa</taxon>
        <taxon>Ecdysozoa</taxon>
        <taxon>Arthropoda</taxon>
        <taxon>Hexapoda</taxon>
        <taxon>Insecta</taxon>
        <taxon>Pterygota</taxon>
        <taxon>Neoptera</taxon>
        <taxon>Paraneoptera</taxon>
        <taxon>Psocodea</taxon>
        <taxon>Troctomorpha</taxon>
        <taxon>Phthiraptera</taxon>
        <taxon>Anoplura</taxon>
        <taxon>Polyplacidae</taxon>
        <taxon>Polyplax</taxon>
    </lineage>
</organism>
<keyword evidence="3" id="KW-1185">Reference proteome</keyword>
<reference evidence="2 3" key="1">
    <citation type="submission" date="2023-09" db="EMBL/GenBank/DDBJ databases">
        <title>Genomes of two closely related lineages of the louse Polyplax serrata with different host specificities.</title>
        <authorList>
            <person name="Martinu J."/>
            <person name="Tarabai H."/>
            <person name="Stefka J."/>
            <person name="Hypsa V."/>
        </authorList>
    </citation>
    <scope>NUCLEOTIDE SEQUENCE [LARGE SCALE GENOMIC DNA]</scope>
    <source>
        <strain evidence="2">98ZLc_SE</strain>
    </source>
</reference>
<accession>A0ABR1ALK3</accession>
<sequence>MLPGALWGMRRSRERVGEKVRGADVDCGASRGRTKKMDNQELSTDSTGVRVRRGKLARICCSSLARLFISQFFTTEIREWRELEQKKRTDFVFCNFTAEDVVSLTLNRTRNTPTTPEQ</sequence>
<evidence type="ECO:0000313" key="3">
    <source>
        <dbReference type="Proteomes" id="UP001359485"/>
    </source>
</evidence>
<dbReference type="EMBL" id="JAWJWF010000047">
    <property type="protein sequence ID" value="KAK6622163.1"/>
    <property type="molecule type" value="Genomic_DNA"/>
</dbReference>
<name>A0ABR1ALK3_POLSC</name>
<dbReference type="Proteomes" id="UP001359485">
    <property type="component" value="Unassembled WGS sequence"/>
</dbReference>
<feature type="region of interest" description="Disordered" evidence="1">
    <location>
        <begin position="27"/>
        <end position="46"/>
    </location>
</feature>
<evidence type="ECO:0000313" key="2">
    <source>
        <dbReference type="EMBL" id="KAK6622163.1"/>
    </source>
</evidence>
<comment type="caution">
    <text evidence="2">The sequence shown here is derived from an EMBL/GenBank/DDBJ whole genome shotgun (WGS) entry which is preliminary data.</text>
</comment>